<dbReference type="PROSITE" id="PS00108">
    <property type="entry name" value="PROTEIN_KINASE_ST"/>
    <property type="match status" value="1"/>
</dbReference>
<feature type="binding site" evidence="6">
    <location>
        <position position="40"/>
    </location>
    <ligand>
        <name>ATP</name>
        <dbReference type="ChEBI" id="CHEBI:30616"/>
    </ligand>
</feature>
<keyword evidence="1 7" id="KW-0723">Serine/threonine-protein kinase</keyword>
<evidence type="ECO:0000256" key="4">
    <source>
        <dbReference type="ARBA" id="ARBA00022777"/>
    </source>
</evidence>
<keyword evidence="3 6" id="KW-0547">Nucleotide-binding</keyword>
<evidence type="ECO:0000256" key="1">
    <source>
        <dbReference type="ARBA" id="ARBA00022527"/>
    </source>
</evidence>
<keyword evidence="4" id="KW-0418">Kinase</keyword>
<evidence type="ECO:0000313" key="10">
    <source>
        <dbReference type="Proteomes" id="UP001497600"/>
    </source>
</evidence>
<dbReference type="InterPro" id="IPR000719">
    <property type="entry name" value="Prot_kinase_dom"/>
</dbReference>
<evidence type="ECO:0000256" key="5">
    <source>
        <dbReference type="ARBA" id="ARBA00022840"/>
    </source>
</evidence>
<name>A0ABP0EMZ5_9ASCO</name>
<dbReference type="PANTHER" id="PTHR24345">
    <property type="entry name" value="SERINE/THREONINE-PROTEIN KINASE PLK"/>
    <property type="match status" value="1"/>
</dbReference>
<dbReference type="PROSITE" id="PS00107">
    <property type="entry name" value="PROTEIN_KINASE_ATP"/>
    <property type="match status" value="1"/>
</dbReference>
<dbReference type="SMART" id="SM00220">
    <property type="entry name" value="S_TKc"/>
    <property type="match status" value="1"/>
</dbReference>
<proteinExistence type="inferred from homology"/>
<keyword evidence="10" id="KW-1185">Reference proteome</keyword>
<dbReference type="Gene3D" id="3.30.200.20">
    <property type="entry name" value="Phosphorylase Kinase, domain 1"/>
    <property type="match status" value="1"/>
</dbReference>
<gene>
    <name evidence="9" type="ORF">CAAN4_H04368</name>
</gene>
<evidence type="ECO:0000259" key="8">
    <source>
        <dbReference type="PROSITE" id="PS50011"/>
    </source>
</evidence>
<dbReference type="PANTHER" id="PTHR24345:SF0">
    <property type="entry name" value="CELL CYCLE SERINE_THREONINE-PROTEIN KINASE CDC5_MSD2"/>
    <property type="match status" value="1"/>
</dbReference>
<dbReference type="InterPro" id="IPR017441">
    <property type="entry name" value="Protein_kinase_ATP_BS"/>
</dbReference>
<dbReference type="EMBL" id="OZ004260">
    <property type="protein sequence ID" value="CAK7920613.1"/>
    <property type="molecule type" value="Genomic_DNA"/>
</dbReference>
<keyword evidence="2" id="KW-0808">Transferase</keyword>
<dbReference type="InterPro" id="IPR011009">
    <property type="entry name" value="Kinase-like_dom_sf"/>
</dbReference>
<organism evidence="9 10">
    <name type="scientific">[Candida] anglica</name>
    <dbReference type="NCBI Taxonomy" id="148631"/>
    <lineage>
        <taxon>Eukaryota</taxon>
        <taxon>Fungi</taxon>
        <taxon>Dikarya</taxon>
        <taxon>Ascomycota</taxon>
        <taxon>Saccharomycotina</taxon>
        <taxon>Pichiomycetes</taxon>
        <taxon>Debaryomycetaceae</taxon>
        <taxon>Kurtzmaniella</taxon>
    </lineage>
</organism>
<accession>A0ABP0EMZ5</accession>
<dbReference type="Gene3D" id="1.10.510.10">
    <property type="entry name" value="Transferase(Phosphotransferase) domain 1"/>
    <property type="match status" value="1"/>
</dbReference>
<reference evidence="9 10" key="1">
    <citation type="submission" date="2024-01" db="EMBL/GenBank/DDBJ databases">
        <authorList>
            <consortium name="Genoscope - CEA"/>
            <person name="William W."/>
        </authorList>
    </citation>
    <scope>NUCLEOTIDE SEQUENCE [LARGE SCALE GENOMIC DNA]</scope>
    <source>
        <strain evidence="9 10">29B2s-10</strain>
    </source>
</reference>
<evidence type="ECO:0000256" key="2">
    <source>
        <dbReference type="ARBA" id="ARBA00022679"/>
    </source>
</evidence>
<dbReference type="SUPFAM" id="SSF56112">
    <property type="entry name" value="Protein kinase-like (PK-like)"/>
    <property type="match status" value="1"/>
</dbReference>
<dbReference type="InterPro" id="IPR008271">
    <property type="entry name" value="Ser/Thr_kinase_AS"/>
</dbReference>
<dbReference type="PROSITE" id="PS50011">
    <property type="entry name" value="PROTEIN_KINASE_DOM"/>
    <property type="match status" value="1"/>
</dbReference>
<dbReference type="Pfam" id="PF00069">
    <property type="entry name" value="Pkinase"/>
    <property type="match status" value="1"/>
</dbReference>
<feature type="domain" description="Protein kinase" evidence="8">
    <location>
        <begin position="11"/>
        <end position="272"/>
    </location>
</feature>
<evidence type="ECO:0000256" key="3">
    <source>
        <dbReference type="ARBA" id="ARBA00022741"/>
    </source>
</evidence>
<evidence type="ECO:0000256" key="6">
    <source>
        <dbReference type="PROSITE-ProRule" id="PRU10141"/>
    </source>
</evidence>
<keyword evidence="5 6" id="KW-0067">ATP-binding</keyword>
<evidence type="ECO:0000256" key="7">
    <source>
        <dbReference type="RuleBase" id="RU000304"/>
    </source>
</evidence>
<sequence length="292" mass="33757">MSFFQTNRFTARSRRKIGSGISASVELCESKTRGFLFVVKTYHGKEVQESKKEYHERVLEEYMVLSKLSHPNIVEVYKYKISLTGSIVSVYMEAGLTDFRQLMKSKSKFDIETLLSFWFQLCDAIKYLHYTVNLCHRDLKLDNLILCDHVLKVIDFGAATSTKELAVGLVGTEAYVSPEMYSSIRYDGMKADIWSIGILLYYFLMGKFPWKLANHSDKDFENRPTFLLTKEECITQGLKHDQTSFLLLLQDMLESNPSKRISILDFSRYKWFETGPESILSTNPESYPVPKS</sequence>
<protein>
    <recommendedName>
        <fullName evidence="8">Protein kinase domain-containing protein</fullName>
    </recommendedName>
</protein>
<dbReference type="Proteomes" id="UP001497600">
    <property type="component" value="Chromosome H"/>
</dbReference>
<comment type="similarity">
    <text evidence="7">Belongs to the protein kinase superfamily.</text>
</comment>
<evidence type="ECO:0000313" key="9">
    <source>
        <dbReference type="EMBL" id="CAK7920613.1"/>
    </source>
</evidence>